<dbReference type="PANTHER" id="PTHR45617:SF181">
    <property type="entry name" value="LP04042P"/>
    <property type="match status" value="1"/>
</dbReference>
<evidence type="ECO:0000256" key="3">
    <source>
        <dbReference type="SAM" id="MobiDB-lite"/>
    </source>
</evidence>
<reference evidence="5 6" key="1">
    <citation type="submission" date="2024-01" db="EMBL/GenBank/DDBJ databases">
        <title>Comparative genomics of Cryptococcus and Kwoniella reveals pathogenesis evolution and contrasting modes of karyotype evolution via chromosome fusion or intercentromeric recombination.</title>
        <authorList>
            <person name="Coelho M.A."/>
            <person name="David-Palma M."/>
            <person name="Shea T."/>
            <person name="Bowers K."/>
            <person name="McGinley-Smith S."/>
            <person name="Mohammad A.W."/>
            <person name="Gnirke A."/>
            <person name="Yurkov A.M."/>
            <person name="Nowrousian M."/>
            <person name="Sun S."/>
            <person name="Cuomo C.A."/>
            <person name="Heitman J."/>
        </authorList>
    </citation>
    <scope>NUCLEOTIDE SEQUENCE [LARGE SCALE GENOMIC DNA]</scope>
    <source>
        <strain evidence="5 6">PYCC6329</strain>
    </source>
</reference>
<dbReference type="KEGG" id="ker:91101916"/>
<dbReference type="InterPro" id="IPR036859">
    <property type="entry name" value="CAP-Gly_dom_sf"/>
</dbReference>
<organism evidence="5 6">
    <name type="scientific">Kwoniella europaea PYCC6329</name>
    <dbReference type="NCBI Taxonomy" id="1423913"/>
    <lineage>
        <taxon>Eukaryota</taxon>
        <taxon>Fungi</taxon>
        <taxon>Dikarya</taxon>
        <taxon>Basidiomycota</taxon>
        <taxon>Agaricomycotina</taxon>
        <taxon>Tremellomycetes</taxon>
        <taxon>Tremellales</taxon>
        <taxon>Cryptococcaceae</taxon>
        <taxon>Kwoniella</taxon>
    </lineage>
</organism>
<dbReference type="Pfam" id="PF01302">
    <property type="entry name" value="CAP_GLY"/>
    <property type="match status" value="1"/>
</dbReference>
<accession>A0AAX4KFD3</accession>
<evidence type="ECO:0000259" key="4">
    <source>
        <dbReference type="PROSITE" id="PS50245"/>
    </source>
</evidence>
<evidence type="ECO:0000313" key="5">
    <source>
        <dbReference type="EMBL" id="WWD05041.1"/>
    </source>
</evidence>
<dbReference type="SMART" id="SM01052">
    <property type="entry name" value="CAP_GLY"/>
    <property type="match status" value="1"/>
</dbReference>
<dbReference type="AlphaFoldDB" id="A0AAX4KFD3"/>
<dbReference type="PROSITE" id="PS51450">
    <property type="entry name" value="LRR"/>
    <property type="match status" value="1"/>
</dbReference>
<protein>
    <recommendedName>
        <fullName evidence="4">CAP-Gly domain-containing protein</fullName>
    </recommendedName>
</protein>
<evidence type="ECO:0000313" key="6">
    <source>
        <dbReference type="Proteomes" id="UP001358614"/>
    </source>
</evidence>
<keyword evidence="2" id="KW-0677">Repeat</keyword>
<dbReference type="InterPro" id="IPR032675">
    <property type="entry name" value="LRR_dom_sf"/>
</dbReference>
<dbReference type="Gene3D" id="2.30.30.190">
    <property type="entry name" value="CAP Gly-rich-like domain"/>
    <property type="match status" value="1"/>
</dbReference>
<sequence length="599" mass="67957">MSSPSINHIPYAVGNRYLNSKTHHLLTLRYIGSLPPSPSSLEDDQIWLGVEYDDPSNGKHNGTYKDIQVFQTVQEGSGSFIKYIQSSKGGPLKEGNSLIRSIEDRYGSIIPNVTSTSSINQEEGQDDGINTEKEEKVILGSSSNAITVTLPNISSVKERVGRLEKIRNMGFEDEYISCLGGDKETKNVLRERMKSLKWLNLSNNLLSTWDQIWEIVEVFEGLEVLTLNHSRIRPISSDLDLSLDRKERFLSTFKRIKELHLSDCLSSWREVCDLIPLFPNLETLHLEANNRLDRLSSIPQGALRELKELRFGGCPISRWEEIVTTLYELPRLENLDLSFTPLTTVPVCSSNGVKLDNIKLLILLESNLSSWKDLDNLSICIPNLTNLRFTTRSHGHDDTTTTAATSKRNDETELNSVDDKSRRSICIALFPHLTSFNSNTATTNERRDAELFFISFIQKQTETNKDWGKARYEELCKVHNVTQTVVDDSKGKKLKVGMKGRMITLKIYTSLSPSQEHDQQPQTISILPSAKISLLQRKLCKTFGLPITQFQSIQIWNTKPLADGPGIEKVNKVSVVWEDKDVGWWFEDGDEIFVEFEDE</sequence>
<dbReference type="Proteomes" id="UP001358614">
    <property type="component" value="Chromosome 1"/>
</dbReference>
<dbReference type="Gene3D" id="3.80.10.10">
    <property type="entry name" value="Ribonuclease Inhibitor"/>
    <property type="match status" value="2"/>
</dbReference>
<dbReference type="GeneID" id="91101916"/>
<dbReference type="SUPFAM" id="SSF74924">
    <property type="entry name" value="Cap-Gly domain"/>
    <property type="match status" value="1"/>
</dbReference>
<dbReference type="SMART" id="SM00369">
    <property type="entry name" value="LRR_TYP"/>
    <property type="match status" value="4"/>
</dbReference>
<name>A0AAX4KFD3_9TREE</name>
<proteinExistence type="predicted"/>
<dbReference type="EMBL" id="CP144089">
    <property type="protein sequence ID" value="WWD05041.1"/>
    <property type="molecule type" value="Genomic_DNA"/>
</dbReference>
<evidence type="ECO:0000256" key="1">
    <source>
        <dbReference type="ARBA" id="ARBA00022614"/>
    </source>
</evidence>
<dbReference type="InterPro" id="IPR000938">
    <property type="entry name" value="CAP-Gly_domain"/>
</dbReference>
<dbReference type="RefSeq" id="XP_066083008.1">
    <property type="nucleotide sequence ID" value="XM_066226911.1"/>
</dbReference>
<dbReference type="PROSITE" id="PS50245">
    <property type="entry name" value="CAP_GLY_2"/>
    <property type="match status" value="1"/>
</dbReference>
<dbReference type="PANTHER" id="PTHR45617">
    <property type="entry name" value="LEUCINE RICH REPEAT FAMILY PROTEIN"/>
    <property type="match status" value="1"/>
</dbReference>
<evidence type="ECO:0000256" key="2">
    <source>
        <dbReference type="ARBA" id="ARBA00022737"/>
    </source>
</evidence>
<dbReference type="InterPro" id="IPR003591">
    <property type="entry name" value="Leu-rich_rpt_typical-subtyp"/>
</dbReference>
<feature type="region of interest" description="Disordered" evidence="3">
    <location>
        <begin position="392"/>
        <end position="415"/>
    </location>
</feature>
<keyword evidence="1" id="KW-0433">Leucine-rich repeat</keyword>
<dbReference type="SUPFAM" id="SSF52058">
    <property type="entry name" value="L domain-like"/>
    <property type="match status" value="1"/>
</dbReference>
<feature type="domain" description="CAP-Gly" evidence="4">
    <location>
        <begin position="46"/>
        <end position="82"/>
    </location>
</feature>
<dbReference type="InterPro" id="IPR001611">
    <property type="entry name" value="Leu-rich_rpt"/>
</dbReference>
<keyword evidence="6" id="KW-1185">Reference proteome</keyword>
<gene>
    <name evidence="5" type="ORF">V865_003112</name>
</gene>